<reference evidence="1" key="2">
    <citation type="journal article" date="2015" name="Data Brief">
        <title>Shoot transcriptome of the giant reed, Arundo donax.</title>
        <authorList>
            <person name="Barrero R.A."/>
            <person name="Guerrero F.D."/>
            <person name="Moolhuijzen P."/>
            <person name="Goolsby J.A."/>
            <person name="Tidwell J."/>
            <person name="Bellgard S.E."/>
            <person name="Bellgard M.I."/>
        </authorList>
    </citation>
    <scope>NUCLEOTIDE SEQUENCE</scope>
    <source>
        <tissue evidence="1">Shoot tissue taken approximately 20 cm above the soil surface</tissue>
    </source>
</reference>
<dbReference type="AlphaFoldDB" id="A0A0A9ACS6"/>
<name>A0A0A9ACS6_ARUDO</name>
<evidence type="ECO:0000313" key="1">
    <source>
        <dbReference type="EMBL" id="JAD46770.1"/>
    </source>
</evidence>
<proteinExistence type="predicted"/>
<reference evidence="1" key="1">
    <citation type="submission" date="2014-09" db="EMBL/GenBank/DDBJ databases">
        <authorList>
            <person name="Magalhaes I.L.F."/>
            <person name="Oliveira U."/>
            <person name="Santos F.R."/>
            <person name="Vidigal T.H.D.A."/>
            <person name="Brescovit A.D."/>
            <person name="Santos A.J."/>
        </authorList>
    </citation>
    <scope>NUCLEOTIDE SEQUENCE</scope>
    <source>
        <tissue evidence="1">Shoot tissue taken approximately 20 cm above the soil surface</tissue>
    </source>
</reference>
<protein>
    <submittedName>
        <fullName evidence="1">Uncharacterized protein</fullName>
    </submittedName>
</protein>
<organism evidence="1">
    <name type="scientific">Arundo donax</name>
    <name type="common">Giant reed</name>
    <name type="synonym">Donax arundinaceus</name>
    <dbReference type="NCBI Taxonomy" id="35708"/>
    <lineage>
        <taxon>Eukaryota</taxon>
        <taxon>Viridiplantae</taxon>
        <taxon>Streptophyta</taxon>
        <taxon>Embryophyta</taxon>
        <taxon>Tracheophyta</taxon>
        <taxon>Spermatophyta</taxon>
        <taxon>Magnoliopsida</taxon>
        <taxon>Liliopsida</taxon>
        <taxon>Poales</taxon>
        <taxon>Poaceae</taxon>
        <taxon>PACMAD clade</taxon>
        <taxon>Arundinoideae</taxon>
        <taxon>Arundineae</taxon>
        <taxon>Arundo</taxon>
    </lineage>
</organism>
<sequence length="30" mass="3572">MTTVSWSHSLYTITYTNTSKDQLELYIDFL</sequence>
<dbReference type="EMBL" id="GBRH01251125">
    <property type="protein sequence ID" value="JAD46770.1"/>
    <property type="molecule type" value="Transcribed_RNA"/>
</dbReference>
<accession>A0A0A9ACS6</accession>